<proteinExistence type="predicted"/>
<dbReference type="PANTHER" id="PTHR19303:SF73">
    <property type="entry name" value="PROTEIN PDC2"/>
    <property type="match status" value="1"/>
</dbReference>
<reference evidence="5" key="1">
    <citation type="submission" date="2025-08" db="UniProtKB">
        <authorList>
            <consortium name="RefSeq"/>
        </authorList>
    </citation>
    <scope>IDENTIFICATION</scope>
    <source>
        <tissue evidence="5">Whole body</tissue>
    </source>
</reference>
<feature type="domain" description="HTH CENPB-type" evidence="3">
    <location>
        <begin position="45"/>
        <end position="116"/>
    </location>
</feature>
<evidence type="ECO:0000259" key="3">
    <source>
        <dbReference type="PROSITE" id="PS51253"/>
    </source>
</evidence>
<keyword evidence="2" id="KW-0238">DNA-binding</keyword>
<dbReference type="RefSeq" id="XP_025413058.1">
    <property type="nucleotide sequence ID" value="XM_025557273.1"/>
</dbReference>
<keyword evidence="4" id="KW-1185">Reference proteome</keyword>
<dbReference type="AlphaFoldDB" id="A0A8B8FRE6"/>
<evidence type="ECO:0000256" key="1">
    <source>
        <dbReference type="ARBA" id="ARBA00004123"/>
    </source>
</evidence>
<dbReference type="Pfam" id="PF03184">
    <property type="entry name" value="DDE_1"/>
    <property type="match status" value="1"/>
</dbReference>
<dbReference type="InterPro" id="IPR004875">
    <property type="entry name" value="DDE_SF_endonuclease_dom"/>
</dbReference>
<dbReference type="GO" id="GO:0003677">
    <property type="term" value="F:DNA binding"/>
    <property type="evidence" value="ECO:0007669"/>
    <property type="project" value="UniProtKB-KW"/>
</dbReference>
<dbReference type="GO" id="GO:0005634">
    <property type="term" value="C:nucleus"/>
    <property type="evidence" value="ECO:0007669"/>
    <property type="project" value="UniProtKB-SubCell"/>
</dbReference>
<sequence length="430" mass="49325">MSRKDLTLIEKISILEKIKAQPHSTSLHIREQYEKLNDNKSAPVNRKRKREGKDPIVDKAMNEWFSAVTERGVRILGPMLQQKAEFFAEKIGHSDFKATEGWIIRWKDRNNIKFKRFHGEKSSADTNGANEWSLAKLPEILKNFSPQDIYNADETGLFYRATPDGSLCYKRETLEGSKKSMDPNKNAWMTAEIFTSWLKDWDKELGKQSRKILLTVDNAGPHRNLIDLKNITLEFLPPNTTSIIQPFDMGIIKNLKTHYRGLLVTYILKAIENNLVTPSTCAIDISSKINILQAIQFIADSWRKVSSVTIQHCFAHCGFIPLIDLPIPPIFSIENDVMQCVENGELFIKIDDGMHLQNEESDDDDNVQPVKITTKEAEKCIDQLRLYFIQIENGNVPTTSLDVCADFINKQSLNKLQQKRMNDFLQPNKI</sequence>
<protein>
    <submittedName>
        <fullName evidence="5">Tigger transposable element-derived protein 6-like</fullName>
    </submittedName>
</protein>
<dbReference type="SMART" id="SM00674">
    <property type="entry name" value="CENPB"/>
    <property type="match status" value="1"/>
</dbReference>
<dbReference type="PANTHER" id="PTHR19303">
    <property type="entry name" value="TRANSPOSON"/>
    <property type="match status" value="1"/>
</dbReference>
<dbReference type="GeneID" id="112685408"/>
<dbReference type="InterPro" id="IPR009057">
    <property type="entry name" value="Homeodomain-like_sf"/>
</dbReference>
<dbReference type="InterPro" id="IPR006600">
    <property type="entry name" value="HTH_CenpB_DNA-bd_dom"/>
</dbReference>
<dbReference type="Pfam" id="PF03221">
    <property type="entry name" value="HTH_Tnp_Tc5"/>
    <property type="match status" value="1"/>
</dbReference>
<name>A0A8B8FRE6_9HEMI</name>
<evidence type="ECO:0000256" key="2">
    <source>
        <dbReference type="ARBA" id="ARBA00023125"/>
    </source>
</evidence>
<evidence type="ECO:0000313" key="4">
    <source>
        <dbReference type="Proteomes" id="UP000694846"/>
    </source>
</evidence>
<dbReference type="InterPro" id="IPR050863">
    <property type="entry name" value="CenT-Element_Derived"/>
</dbReference>
<evidence type="ECO:0000313" key="5">
    <source>
        <dbReference type="RefSeq" id="XP_025413058.1"/>
    </source>
</evidence>
<comment type="subcellular location">
    <subcellularLocation>
        <location evidence="1">Nucleus</location>
    </subcellularLocation>
</comment>
<organism evidence="4 5">
    <name type="scientific">Sipha flava</name>
    <name type="common">yellow sugarcane aphid</name>
    <dbReference type="NCBI Taxonomy" id="143950"/>
    <lineage>
        <taxon>Eukaryota</taxon>
        <taxon>Metazoa</taxon>
        <taxon>Ecdysozoa</taxon>
        <taxon>Arthropoda</taxon>
        <taxon>Hexapoda</taxon>
        <taxon>Insecta</taxon>
        <taxon>Pterygota</taxon>
        <taxon>Neoptera</taxon>
        <taxon>Paraneoptera</taxon>
        <taxon>Hemiptera</taxon>
        <taxon>Sternorrhyncha</taxon>
        <taxon>Aphidomorpha</taxon>
        <taxon>Aphidoidea</taxon>
        <taxon>Aphididae</taxon>
        <taxon>Sipha</taxon>
    </lineage>
</organism>
<accession>A0A8B8FRE6</accession>
<dbReference type="Proteomes" id="UP000694846">
    <property type="component" value="Unplaced"/>
</dbReference>
<dbReference type="PROSITE" id="PS51253">
    <property type="entry name" value="HTH_CENPB"/>
    <property type="match status" value="1"/>
</dbReference>
<dbReference type="OrthoDB" id="6596490at2759"/>
<gene>
    <name evidence="5" type="primary">LOC112685408</name>
</gene>
<dbReference type="SUPFAM" id="SSF46689">
    <property type="entry name" value="Homeodomain-like"/>
    <property type="match status" value="1"/>
</dbReference>
<dbReference type="Gene3D" id="1.10.10.60">
    <property type="entry name" value="Homeodomain-like"/>
    <property type="match status" value="1"/>
</dbReference>